<proteinExistence type="predicted"/>
<dbReference type="Pfam" id="PF11164">
    <property type="entry name" value="DUF2948"/>
    <property type="match status" value="1"/>
</dbReference>
<name>A0ABS3F6A5_9PROT</name>
<comment type="caution">
    <text evidence="2">The sequence shown here is derived from an EMBL/GenBank/DDBJ whole genome shotgun (WGS) entry which is preliminary data.</text>
</comment>
<evidence type="ECO:0000313" key="3">
    <source>
        <dbReference type="Proteomes" id="UP000664761"/>
    </source>
</evidence>
<protein>
    <submittedName>
        <fullName evidence="2">DUF2948 family protein</fullName>
    </submittedName>
</protein>
<evidence type="ECO:0000256" key="1">
    <source>
        <dbReference type="SAM" id="MobiDB-lite"/>
    </source>
</evidence>
<sequence length="155" mass="16994">MPKSLKLIAAEIEDMEILSAALEGMITSPGEMSYLKSARAFTVMGSRFKWEDVTNGPEKEDSWFRIRSGLYFGDVMRVKAVGVSQNNPTEVLELLSLSTHLGEAGQAEICLNFAGGGTLCLTMECINVTLTDTGEPWTTERKPGHDDAPFTEQET</sequence>
<gene>
    <name evidence="2" type="ORF">J0X12_10460</name>
</gene>
<feature type="compositionally biased region" description="Basic and acidic residues" evidence="1">
    <location>
        <begin position="138"/>
        <end position="148"/>
    </location>
</feature>
<evidence type="ECO:0000313" key="2">
    <source>
        <dbReference type="EMBL" id="MBO0334040.1"/>
    </source>
</evidence>
<feature type="region of interest" description="Disordered" evidence="1">
    <location>
        <begin position="134"/>
        <end position="155"/>
    </location>
</feature>
<dbReference type="EMBL" id="JAFLNC010000003">
    <property type="protein sequence ID" value="MBO0334040.1"/>
    <property type="molecule type" value="Genomic_DNA"/>
</dbReference>
<organism evidence="2 3">
    <name type="scientific">Sneathiella sedimenti</name>
    <dbReference type="NCBI Taxonomy" id="2816034"/>
    <lineage>
        <taxon>Bacteria</taxon>
        <taxon>Pseudomonadati</taxon>
        <taxon>Pseudomonadota</taxon>
        <taxon>Alphaproteobacteria</taxon>
        <taxon>Sneathiellales</taxon>
        <taxon>Sneathiellaceae</taxon>
        <taxon>Sneathiella</taxon>
    </lineage>
</organism>
<dbReference type="InterPro" id="IPR021335">
    <property type="entry name" value="DUF2948"/>
</dbReference>
<dbReference type="RefSeq" id="WP_207045375.1">
    <property type="nucleotide sequence ID" value="NZ_JAFLNC010000003.1"/>
</dbReference>
<dbReference type="Proteomes" id="UP000664761">
    <property type="component" value="Unassembled WGS sequence"/>
</dbReference>
<keyword evidence="3" id="KW-1185">Reference proteome</keyword>
<accession>A0ABS3F6A5</accession>
<reference evidence="2 3" key="1">
    <citation type="submission" date="2021-03" db="EMBL/GenBank/DDBJ databases">
        <title>Sneathiella sp. CAU 1612 isolated from Kang Won-do.</title>
        <authorList>
            <person name="Kim W."/>
        </authorList>
    </citation>
    <scope>NUCLEOTIDE SEQUENCE [LARGE SCALE GENOMIC DNA]</scope>
    <source>
        <strain evidence="2 3">CAU 1612</strain>
    </source>
</reference>